<evidence type="ECO:0000256" key="4">
    <source>
        <dbReference type="SAM" id="MobiDB-lite"/>
    </source>
</evidence>
<feature type="region of interest" description="Disordered" evidence="4">
    <location>
        <begin position="217"/>
        <end position="242"/>
    </location>
</feature>
<feature type="compositionally biased region" description="Basic and acidic residues" evidence="4">
    <location>
        <begin position="162"/>
        <end position="190"/>
    </location>
</feature>
<feature type="domain" description="DNA endonuclease activator Ctp1 C-terminal" evidence="5">
    <location>
        <begin position="590"/>
        <end position="709"/>
    </location>
</feature>
<keyword evidence="3" id="KW-0539">Nucleus</keyword>
<accession>A0A0D1YEG5</accession>
<dbReference type="InParanoid" id="A0A0D1YEG5"/>
<organism evidence="6 7">
    <name type="scientific">Verruconis gallopava</name>
    <dbReference type="NCBI Taxonomy" id="253628"/>
    <lineage>
        <taxon>Eukaryota</taxon>
        <taxon>Fungi</taxon>
        <taxon>Dikarya</taxon>
        <taxon>Ascomycota</taxon>
        <taxon>Pezizomycotina</taxon>
        <taxon>Dothideomycetes</taxon>
        <taxon>Pleosporomycetidae</taxon>
        <taxon>Venturiales</taxon>
        <taxon>Sympoventuriaceae</taxon>
        <taxon>Verruconis</taxon>
    </lineage>
</organism>
<proteinExistence type="predicted"/>
<name>A0A0D1YEG5_9PEZI</name>
<evidence type="ECO:0000259" key="5">
    <source>
        <dbReference type="Pfam" id="PF08573"/>
    </source>
</evidence>
<feature type="region of interest" description="Disordered" evidence="4">
    <location>
        <begin position="148"/>
        <end position="191"/>
    </location>
</feature>
<feature type="region of interest" description="Disordered" evidence="4">
    <location>
        <begin position="260"/>
        <end position="290"/>
    </location>
</feature>
<dbReference type="HOGENOM" id="CLU_373477_0_0_1"/>
<feature type="compositionally biased region" description="Polar residues" evidence="4">
    <location>
        <begin position="524"/>
        <end position="533"/>
    </location>
</feature>
<dbReference type="RefSeq" id="XP_016208971.1">
    <property type="nucleotide sequence ID" value="XM_016363213.1"/>
</dbReference>
<feature type="compositionally biased region" description="Polar residues" evidence="4">
    <location>
        <begin position="363"/>
        <end position="373"/>
    </location>
</feature>
<keyword evidence="2" id="KW-0227">DNA damage</keyword>
<protein>
    <recommendedName>
        <fullName evidence="5">DNA endonuclease activator Ctp1 C-terminal domain-containing protein</fullName>
    </recommendedName>
</protein>
<feature type="region of interest" description="Disordered" evidence="4">
    <location>
        <begin position="363"/>
        <end position="402"/>
    </location>
</feature>
<evidence type="ECO:0000256" key="1">
    <source>
        <dbReference type="ARBA" id="ARBA00004123"/>
    </source>
</evidence>
<dbReference type="EMBL" id="KN847585">
    <property type="protein sequence ID" value="KIV99101.1"/>
    <property type="molecule type" value="Genomic_DNA"/>
</dbReference>
<dbReference type="Pfam" id="PF08573">
    <property type="entry name" value="SAE2"/>
    <property type="match status" value="1"/>
</dbReference>
<dbReference type="OrthoDB" id="5801062at2759"/>
<dbReference type="GeneID" id="27317172"/>
<evidence type="ECO:0000313" key="7">
    <source>
        <dbReference type="Proteomes" id="UP000053259"/>
    </source>
</evidence>
<feature type="region of interest" description="Disordered" evidence="4">
    <location>
        <begin position="508"/>
        <end position="540"/>
    </location>
</feature>
<keyword evidence="7" id="KW-1185">Reference proteome</keyword>
<dbReference type="Proteomes" id="UP000053259">
    <property type="component" value="Unassembled WGS sequence"/>
</dbReference>
<feature type="region of interest" description="Disordered" evidence="4">
    <location>
        <begin position="52"/>
        <end position="85"/>
    </location>
</feature>
<dbReference type="STRING" id="253628.A0A0D1YEG5"/>
<comment type="subcellular location">
    <subcellularLocation>
        <location evidence="1">Nucleus</location>
    </subcellularLocation>
</comment>
<reference evidence="6 7" key="1">
    <citation type="submission" date="2015-01" db="EMBL/GenBank/DDBJ databases">
        <title>The Genome Sequence of Ochroconis gallopava CBS43764.</title>
        <authorList>
            <consortium name="The Broad Institute Genomics Platform"/>
            <person name="Cuomo C."/>
            <person name="de Hoog S."/>
            <person name="Gorbushina A."/>
            <person name="Stielow B."/>
            <person name="Teixiera M."/>
            <person name="Abouelleil A."/>
            <person name="Chapman S.B."/>
            <person name="Priest M."/>
            <person name="Young S.K."/>
            <person name="Wortman J."/>
            <person name="Nusbaum C."/>
            <person name="Birren B."/>
        </authorList>
    </citation>
    <scope>NUCLEOTIDE SEQUENCE [LARGE SCALE GENOMIC DNA]</scope>
    <source>
        <strain evidence="6 7">CBS 43764</strain>
    </source>
</reference>
<sequence length="744" mass="84050">MSTPASGTSGKTGDEWRLEEFQRWFTREIQKREELNRDLQEQLDECRKENARLQAKLNAQDGPTDTADRDSPYASSPSAEKESVVPYATYSKLREQQEITWKSLKATAQALEHYKARYKKAKESIRPWQEYAQRCNDRARRAGIATPERQAFLPSVASRSSSSERDNVVGSGHLEHPKSSPCGARRDQRDVVSTLKPRSKLRLTTLAIEPTSSEYVAQEEVHARSNQERTVPPDLGTGIPITHSDIESTNVITSNIEHIHETSSKRRYSAPKPPAEQPRSLANGYSGESPSFADTKAKALITENILVKMEADSGPDMPTPDLDTASDETVDLDETGAHITTPRKLQNLQAPLHRNSSIERTLTDHSTTNSTAVGESPSCRARRSERHGGREVSDEHRALLPISPNRANQSNRQVVTAETIKSDQKEQLAEGSYSFVKSEDQSQSCFKSKPLSGKRNAEDAIEVLLNDSRPAKRMLISPAFNTSRRRQSLVDAQPPAVSKEKTEYPLHKPVADCTPAPQMKQKRMNSPTVNYGSPRSPPAHQATFEAQCQRATERSITPLRERPVSELKPEDFKLNPRAHGNVNITCIEPVRSREDRRYLHACTDRSCRQCGKQMRALAKDMPVTVGSSLFASTQDDSLTDEERLLKHHLGEQFSLKHVRSLDPDRLRDLILEAKTSLLADRYGRHRLRPNARAKSPPGFWEMDMPTTQEVEKRAEEVEKRSRDMVRERYREAMRRGGKWIFRDE</sequence>
<feature type="region of interest" description="Disordered" evidence="4">
    <location>
        <begin position="688"/>
        <end position="716"/>
    </location>
</feature>
<dbReference type="AlphaFoldDB" id="A0A0D1YEG5"/>
<dbReference type="VEuPathDB" id="FungiDB:PV09_09199"/>
<evidence type="ECO:0000256" key="3">
    <source>
        <dbReference type="ARBA" id="ARBA00023242"/>
    </source>
</evidence>
<feature type="compositionally biased region" description="Basic and acidic residues" evidence="4">
    <location>
        <begin position="386"/>
        <end position="398"/>
    </location>
</feature>
<dbReference type="GO" id="GO:0006281">
    <property type="term" value="P:DNA repair"/>
    <property type="evidence" value="ECO:0007669"/>
    <property type="project" value="InterPro"/>
</dbReference>
<evidence type="ECO:0000313" key="6">
    <source>
        <dbReference type="EMBL" id="KIV99101.1"/>
    </source>
</evidence>
<dbReference type="InterPro" id="IPR013882">
    <property type="entry name" value="Ctp1_C"/>
</dbReference>
<gene>
    <name evidence="6" type="ORF">PV09_09199</name>
</gene>
<evidence type="ECO:0000256" key="2">
    <source>
        <dbReference type="ARBA" id="ARBA00022763"/>
    </source>
</evidence>
<dbReference type="GO" id="GO:0005634">
    <property type="term" value="C:nucleus"/>
    <property type="evidence" value="ECO:0007669"/>
    <property type="project" value="UniProtKB-SubCell"/>
</dbReference>